<evidence type="ECO:0000313" key="4">
    <source>
        <dbReference type="Proteomes" id="UP000278036"/>
    </source>
</evidence>
<dbReference type="OrthoDB" id="7347988at2"/>
<sequence>MSENLLEAAAPDAPEDVPEKFRDEAGALRVDALLKSYKELEKRMSQRFAPPAPDAPEEEKQRFRRAIGVPDSHEEYSVEAKHDLCGPDAEVNKRLHEAGFTCAQVQLVYDLAAERLLPLIAEAAADYEAEKQRGKLAEALGGEAQFKRLAPQIAAWGRANLPPGVFEALSTTAEGVLALHGMMAKAEPSLAREAEPAGSVDEQALRKMMRDPRYWRTREPEYVKRVTEGFKRLFGNS</sequence>
<evidence type="ECO:0000313" key="3">
    <source>
        <dbReference type="Proteomes" id="UP000274097"/>
    </source>
</evidence>
<gene>
    <name evidence="1" type="ORF">D6Z83_12020</name>
    <name evidence="2" type="ORF">EBE87_13925</name>
</gene>
<dbReference type="InterPro" id="IPR008768">
    <property type="entry name" value="Gp9-like"/>
</dbReference>
<accession>A0A3A9JGQ7</accession>
<keyword evidence="3" id="KW-1185">Reference proteome</keyword>
<dbReference type="Pfam" id="PF05396">
    <property type="entry name" value="Phage_T7_Capsid"/>
    <property type="match status" value="1"/>
</dbReference>
<protein>
    <submittedName>
        <fullName evidence="1">Uncharacterized protein</fullName>
    </submittedName>
</protein>
<dbReference type="EMBL" id="RAQU01000063">
    <property type="protein sequence ID" value="RKK03913.1"/>
    <property type="molecule type" value="Genomic_DNA"/>
</dbReference>
<dbReference type="InParanoid" id="A0A3A9JGQ7"/>
<dbReference type="EMBL" id="RFLX01000009">
    <property type="protein sequence ID" value="RMI20905.1"/>
    <property type="molecule type" value="Genomic_DNA"/>
</dbReference>
<comment type="caution">
    <text evidence="1">The sequence shown here is derived from an EMBL/GenBank/DDBJ whole genome shotgun (WGS) entry which is preliminary data.</text>
</comment>
<dbReference type="RefSeq" id="WP_120638553.1">
    <property type="nucleotide sequence ID" value="NZ_RAQU01000063.1"/>
</dbReference>
<reference evidence="1 4" key="1">
    <citation type="submission" date="2018-09" db="EMBL/GenBank/DDBJ databases">
        <title>Roseomonas sp. nov., isolated from feces of Tibetan antelopes in the Qinghai-Tibet plateau, China.</title>
        <authorList>
            <person name="Tian Z."/>
        </authorList>
    </citation>
    <scope>NUCLEOTIDE SEQUENCE [LARGE SCALE GENOMIC DNA]</scope>
    <source>
        <strain evidence="2 3">Z23</strain>
        <strain evidence="1 4">Z24</strain>
    </source>
</reference>
<name>A0A3A9JGQ7_9PROT</name>
<dbReference type="AlphaFoldDB" id="A0A3A9JGQ7"/>
<evidence type="ECO:0000313" key="2">
    <source>
        <dbReference type="EMBL" id="RMI20905.1"/>
    </source>
</evidence>
<dbReference type="Proteomes" id="UP000278036">
    <property type="component" value="Unassembled WGS sequence"/>
</dbReference>
<proteinExistence type="predicted"/>
<organism evidence="1 4">
    <name type="scientific">Teichococcus wenyumeiae</name>
    <dbReference type="NCBI Taxonomy" id="2478470"/>
    <lineage>
        <taxon>Bacteria</taxon>
        <taxon>Pseudomonadati</taxon>
        <taxon>Pseudomonadota</taxon>
        <taxon>Alphaproteobacteria</taxon>
        <taxon>Acetobacterales</taxon>
        <taxon>Roseomonadaceae</taxon>
        <taxon>Roseomonas</taxon>
    </lineage>
</organism>
<evidence type="ECO:0000313" key="1">
    <source>
        <dbReference type="EMBL" id="RKK03913.1"/>
    </source>
</evidence>
<dbReference type="Proteomes" id="UP000274097">
    <property type="component" value="Unassembled WGS sequence"/>
</dbReference>